<dbReference type="GO" id="GO:0046983">
    <property type="term" value="F:protein dimerization activity"/>
    <property type="evidence" value="ECO:0007669"/>
    <property type="project" value="InterPro"/>
</dbReference>
<keyword evidence="5" id="KW-0539">Nucleus</keyword>
<dbReference type="Pfam" id="PF00010">
    <property type="entry name" value="HLH"/>
    <property type="match status" value="1"/>
</dbReference>
<evidence type="ECO:0000256" key="4">
    <source>
        <dbReference type="ARBA" id="ARBA00023163"/>
    </source>
</evidence>
<feature type="domain" description="BHLH" evidence="6">
    <location>
        <begin position="259"/>
        <end position="309"/>
    </location>
</feature>
<dbReference type="InterPro" id="IPR011598">
    <property type="entry name" value="bHLH_dom"/>
</dbReference>
<dbReference type="InterPro" id="IPR036638">
    <property type="entry name" value="HLH_DNA-bd_sf"/>
</dbReference>
<dbReference type="OrthoDB" id="2019494at2759"/>
<dbReference type="Proteomes" id="UP001058974">
    <property type="component" value="Chromosome 4"/>
</dbReference>
<dbReference type="GO" id="GO:0005634">
    <property type="term" value="C:nucleus"/>
    <property type="evidence" value="ECO:0007669"/>
    <property type="project" value="UniProtKB-SubCell"/>
</dbReference>
<sequence>MSIVYTHAQNYSEFESSLGFFNQETFRNDNQQYYSPSTSSEMETMFTNSHHLAVKQEENEPFSSHYNGYSSYASSLNPMICQTQQNQGLPNDFDASFSAVSSFDSENYISETNIDSSTKNCSNLIRHKSSPAEFFSNYPLHNASMNFSSTQIIENDEHEALRPNCITSRNIGKSYMPSFTTDCWDSSTLKAQKTSTINGEIMFSTSNALETQELDFGYQKLGLSHHLSLPSSSTKMTSMDKFFHIQGSVPCKIRAKRGFATHPRSIAERERRIRISARIKKLQDLFPNSDKQSSTADMLDVAVNYIKDLRKQLKILSETKAKCSCTSN</sequence>
<protein>
    <recommendedName>
        <fullName evidence="6">BHLH domain-containing protein</fullName>
    </recommendedName>
</protein>
<dbReference type="Gramene" id="PSAT_LOCUS15895_t1">
    <property type="protein sequence ID" value="CAL5196280.1"/>
    <property type="gene ID" value="PSAT_LOCUS15895"/>
</dbReference>
<dbReference type="SMART" id="SM00353">
    <property type="entry name" value="HLH"/>
    <property type="match status" value="1"/>
</dbReference>
<dbReference type="InterPro" id="IPR045843">
    <property type="entry name" value="IND-like"/>
</dbReference>
<comment type="subcellular location">
    <subcellularLocation>
        <location evidence="1">Nucleus</location>
    </subcellularLocation>
</comment>
<dbReference type="PANTHER" id="PTHR16223:SF345">
    <property type="entry name" value="TRANSCRIPTION FACTOR BHLH130-LIKE"/>
    <property type="match status" value="1"/>
</dbReference>
<evidence type="ECO:0000313" key="7">
    <source>
        <dbReference type="EMBL" id="KAI5421324.1"/>
    </source>
</evidence>
<keyword evidence="2" id="KW-0805">Transcription regulation</keyword>
<dbReference type="GO" id="GO:0000978">
    <property type="term" value="F:RNA polymerase II cis-regulatory region sequence-specific DNA binding"/>
    <property type="evidence" value="ECO:0007669"/>
    <property type="project" value="TreeGrafter"/>
</dbReference>
<evidence type="ECO:0000256" key="2">
    <source>
        <dbReference type="ARBA" id="ARBA00023015"/>
    </source>
</evidence>
<evidence type="ECO:0000313" key="8">
    <source>
        <dbReference type="Proteomes" id="UP001058974"/>
    </source>
</evidence>
<comment type="caution">
    <text evidence="7">The sequence shown here is derived from an EMBL/GenBank/DDBJ whole genome shotgun (WGS) entry which is preliminary data.</text>
</comment>
<dbReference type="FunFam" id="4.10.280.10:FF:000021">
    <property type="entry name" value="Transcription factor bHLH130 family"/>
    <property type="match status" value="1"/>
</dbReference>
<dbReference type="Gramene" id="Psat04G0495000-T1">
    <property type="protein sequence ID" value="KAI5421324.1"/>
    <property type="gene ID" value="KIW84_044950"/>
</dbReference>
<evidence type="ECO:0000256" key="1">
    <source>
        <dbReference type="ARBA" id="ARBA00004123"/>
    </source>
</evidence>
<dbReference type="PANTHER" id="PTHR16223">
    <property type="entry name" value="TRANSCRIPTION FACTOR BHLH83-RELATED"/>
    <property type="match status" value="1"/>
</dbReference>
<keyword evidence="8" id="KW-1185">Reference proteome</keyword>
<evidence type="ECO:0000259" key="6">
    <source>
        <dbReference type="PROSITE" id="PS50888"/>
    </source>
</evidence>
<keyword evidence="3" id="KW-0238">DNA-binding</keyword>
<evidence type="ECO:0000256" key="3">
    <source>
        <dbReference type="ARBA" id="ARBA00023125"/>
    </source>
</evidence>
<dbReference type="PROSITE" id="PS50888">
    <property type="entry name" value="BHLH"/>
    <property type="match status" value="1"/>
</dbReference>
<dbReference type="SUPFAM" id="SSF47459">
    <property type="entry name" value="HLH, helix-loop-helix DNA-binding domain"/>
    <property type="match status" value="1"/>
</dbReference>
<name>A0A9D4XJU6_PEA</name>
<dbReference type="EMBL" id="JAMSHJ010000004">
    <property type="protein sequence ID" value="KAI5421324.1"/>
    <property type="molecule type" value="Genomic_DNA"/>
</dbReference>
<reference evidence="7 8" key="1">
    <citation type="journal article" date="2022" name="Nat. Genet.">
        <title>Improved pea reference genome and pan-genome highlight genomic features and evolutionary characteristics.</title>
        <authorList>
            <person name="Yang T."/>
            <person name="Liu R."/>
            <person name="Luo Y."/>
            <person name="Hu S."/>
            <person name="Wang D."/>
            <person name="Wang C."/>
            <person name="Pandey M.K."/>
            <person name="Ge S."/>
            <person name="Xu Q."/>
            <person name="Li N."/>
            <person name="Li G."/>
            <person name="Huang Y."/>
            <person name="Saxena R.K."/>
            <person name="Ji Y."/>
            <person name="Li M."/>
            <person name="Yan X."/>
            <person name="He Y."/>
            <person name="Liu Y."/>
            <person name="Wang X."/>
            <person name="Xiang C."/>
            <person name="Varshney R.K."/>
            <person name="Ding H."/>
            <person name="Gao S."/>
            <person name="Zong X."/>
        </authorList>
    </citation>
    <scope>NUCLEOTIDE SEQUENCE [LARGE SCALE GENOMIC DNA]</scope>
    <source>
        <strain evidence="7 8">cv. Zhongwan 6</strain>
    </source>
</reference>
<dbReference type="Gene3D" id="4.10.280.10">
    <property type="entry name" value="Helix-loop-helix DNA-binding domain"/>
    <property type="match status" value="1"/>
</dbReference>
<dbReference type="GO" id="GO:0000981">
    <property type="term" value="F:DNA-binding transcription factor activity, RNA polymerase II-specific"/>
    <property type="evidence" value="ECO:0007669"/>
    <property type="project" value="TreeGrafter"/>
</dbReference>
<dbReference type="Gramene" id="Psat4g193000.1">
    <property type="protein sequence ID" value="Psat4g193000.1.cds"/>
    <property type="gene ID" value="Psat4g193000"/>
</dbReference>
<evidence type="ECO:0000256" key="5">
    <source>
        <dbReference type="ARBA" id="ARBA00023242"/>
    </source>
</evidence>
<proteinExistence type="predicted"/>
<keyword evidence="4" id="KW-0804">Transcription</keyword>
<accession>A0A9D4XJU6</accession>
<dbReference type="AlphaFoldDB" id="A0A9D4XJU6"/>
<organism evidence="7 8">
    <name type="scientific">Pisum sativum</name>
    <name type="common">Garden pea</name>
    <name type="synonym">Lathyrus oleraceus</name>
    <dbReference type="NCBI Taxonomy" id="3888"/>
    <lineage>
        <taxon>Eukaryota</taxon>
        <taxon>Viridiplantae</taxon>
        <taxon>Streptophyta</taxon>
        <taxon>Embryophyta</taxon>
        <taxon>Tracheophyta</taxon>
        <taxon>Spermatophyta</taxon>
        <taxon>Magnoliopsida</taxon>
        <taxon>eudicotyledons</taxon>
        <taxon>Gunneridae</taxon>
        <taxon>Pentapetalae</taxon>
        <taxon>rosids</taxon>
        <taxon>fabids</taxon>
        <taxon>Fabales</taxon>
        <taxon>Fabaceae</taxon>
        <taxon>Papilionoideae</taxon>
        <taxon>50 kb inversion clade</taxon>
        <taxon>NPAAA clade</taxon>
        <taxon>Hologalegina</taxon>
        <taxon>IRL clade</taxon>
        <taxon>Fabeae</taxon>
        <taxon>Lathyrus</taxon>
    </lineage>
</organism>
<gene>
    <name evidence="7" type="ORF">KIW84_044950</name>
</gene>